<name>A0A085ZHJ0_9FLAO</name>
<gene>
    <name evidence="2" type="ORF">IX38_10930</name>
</gene>
<organism evidence="2 3">
    <name type="scientific">Chryseobacterium luteum</name>
    <dbReference type="NCBI Taxonomy" id="421531"/>
    <lineage>
        <taxon>Bacteria</taxon>
        <taxon>Pseudomonadati</taxon>
        <taxon>Bacteroidota</taxon>
        <taxon>Flavobacteriia</taxon>
        <taxon>Flavobacteriales</taxon>
        <taxon>Weeksellaceae</taxon>
        <taxon>Chryseobacterium group</taxon>
        <taxon>Chryseobacterium</taxon>
    </lineage>
</organism>
<sequence>MKEKITIPVLQNSKTTGLHYTLGEVYPSKEKSCKKIFWNLIFFIINYEFTTLLLLFSFITTYVFHSTDSIFKKLVLLLIPALFYLIITKVTSTECSRREKWTNVILRGLLFMFSLCIQLFIFYLFPVKYTFLSDDNLNFLNINGIKEFLEIFDARYFIFQWIISAISQSALFGLYLFFGYFVFKLYVTEVSSAKINKGNKNFLKFKITDTEIVIYVIAIKKAYKWMNLLKKKDAAAVQKEMLTKDPKKFLRDNFKPDPDKNVRIIDKITIKL</sequence>
<protein>
    <submittedName>
        <fullName evidence="2">Uncharacterized protein</fullName>
    </submittedName>
</protein>
<dbReference type="RefSeq" id="WP_034704569.1">
    <property type="nucleotide sequence ID" value="NZ_JPRO01000007.1"/>
</dbReference>
<feature type="transmembrane region" description="Helical" evidence="1">
    <location>
        <begin position="104"/>
        <end position="125"/>
    </location>
</feature>
<dbReference type="AlphaFoldDB" id="A0A085ZHJ0"/>
<proteinExistence type="predicted"/>
<feature type="transmembrane region" description="Helical" evidence="1">
    <location>
        <begin position="70"/>
        <end position="92"/>
    </location>
</feature>
<comment type="caution">
    <text evidence="2">The sequence shown here is derived from an EMBL/GenBank/DDBJ whole genome shotgun (WGS) entry which is preliminary data.</text>
</comment>
<feature type="transmembrane region" description="Helical" evidence="1">
    <location>
        <begin position="158"/>
        <end position="183"/>
    </location>
</feature>
<evidence type="ECO:0000313" key="3">
    <source>
        <dbReference type="Proteomes" id="UP000028703"/>
    </source>
</evidence>
<dbReference type="Proteomes" id="UP000028703">
    <property type="component" value="Unassembled WGS sequence"/>
</dbReference>
<feature type="transmembrane region" description="Helical" evidence="1">
    <location>
        <begin position="36"/>
        <end position="64"/>
    </location>
</feature>
<keyword evidence="1" id="KW-1133">Transmembrane helix</keyword>
<evidence type="ECO:0000256" key="1">
    <source>
        <dbReference type="SAM" id="Phobius"/>
    </source>
</evidence>
<accession>A0A085ZHJ0</accession>
<dbReference type="EMBL" id="JPRO01000007">
    <property type="protein sequence ID" value="KFF03904.1"/>
    <property type="molecule type" value="Genomic_DNA"/>
</dbReference>
<evidence type="ECO:0000313" key="2">
    <source>
        <dbReference type="EMBL" id="KFF03904.1"/>
    </source>
</evidence>
<reference evidence="2 3" key="1">
    <citation type="submission" date="2014-07" db="EMBL/GenBank/DDBJ databases">
        <title>Genome of Chryseobacterium luteum DSM 18605.</title>
        <authorList>
            <person name="Stropko S.J."/>
            <person name="Pipes S.E."/>
            <person name="Newman J.D."/>
        </authorList>
    </citation>
    <scope>NUCLEOTIDE SEQUENCE [LARGE SCALE GENOMIC DNA]</scope>
    <source>
        <strain evidence="2 3">DSM 18605</strain>
    </source>
</reference>
<dbReference type="STRING" id="421531.IX38_10930"/>
<keyword evidence="3" id="KW-1185">Reference proteome</keyword>
<keyword evidence="1" id="KW-0472">Membrane</keyword>
<keyword evidence="1" id="KW-0812">Transmembrane</keyword>